<evidence type="ECO:0000313" key="2">
    <source>
        <dbReference type="EMBL" id="PJE50477.1"/>
    </source>
</evidence>
<gene>
    <name evidence="2" type="ORF">COV29_03655</name>
</gene>
<evidence type="ECO:0000256" key="1">
    <source>
        <dbReference type="SAM" id="MobiDB-lite"/>
    </source>
</evidence>
<dbReference type="AlphaFoldDB" id="A0A2J0Q6J5"/>
<feature type="region of interest" description="Disordered" evidence="1">
    <location>
        <begin position="1"/>
        <end position="30"/>
    </location>
</feature>
<dbReference type="Proteomes" id="UP000228496">
    <property type="component" value="Unassembled WGS sequence"/>
</dbReference>
<protein>
    <submittedName>
        <fullName evidence="2">Uncharacterized protein</fullName>
    </submittedName>
</protein>
<comment type="caution">
    <text evidence="2">The sequence shown here is derived from an EMBL/GenBank/DDBJ whole genome shotgun (WGS) entry which is preliminary data.</text>
</comment>
<organism evidence="2 3">
    <name type="scientific">Candidatus Yanofskybacteria bacterium CG10_big_fil_rev_8_21_14_0_10_36_16</name>
    <dbReference type="NCBI Taxonomy" id="1975096"/>
    <lineage>
        <taxon>Bacteria</taxon>
        <taxon>Candidatus Yanofskyibacteriota</taxon>
    </lineage>
</organism>
<name>A0A2J0Q6J5_9BACT</name>
<dbReference type="EMBL" id="PCXQ01000006">
    <property type="protein sequence ID" value="PJE50477.1"/>
    <property type="molecule type" value="Genomic_DNA"/>
</dbReference>
<reference evidence="2 3" key="1">
    <citation type="submission" date="2017-09" db="EMBL/GenBank/DDBJ databases">
        <title>Depth-based differentiation of microbial function through sediment-hosted aquifers and enrichment of novel symbionts in the deep terrestrial subsurface.</title>
        <authorList>
            <person name="Probst A.J."/>
            <person name="Ladd B."/>
            <person name="Jarett J.K."/>
            <person name="Geller-Mcgrath D.E."/>
            <person name="Sieber C.M."/>
            <person name="Emerson J.B."/>
            <person name="Anantharaman K."/>
            <person name="Thomas B.C."/>
            <person name="Malmstrom R."/>
            <person name="Stieglmeier M."/>
            <person name="Klingl A."/>
            <person name="Woyke T."/>
            <person name="Ryan C.M."/>
            <person name="Banfield J.F."/>
        </authorList>
    </citation>
    <scope>NUCLEOTIDE SEQUENCE [LARGE SCALE GENOMIC DNA]</scope>
    <source>
        <strain evidence="2">CG10_big_fil_rev_8_21_14_0_10_36_16</strain>
    </source>
</reference>
<evidence type="ECO:0000313" key="3">
    <source>
        <dbReference type="Proteomes" id="UP000228496"/>
    </source>
</evidence>
<proteinExistence type="predicted"/>
<accession>A0A2J0Q6J5</accession>
<sequence>MPDSPPPDSPPPDCGVPPPEPPSVGEPAPPALFKISQQVLSLNPASISWKLMVTEFVPV</sequence>